<dbReference type="GO" id="GO:0005886">
    <property type="term" value="C:plasma membrane"/>
    <property type="evidence" value="ECO:0007669"/>
    <property type="project" value="UniProtKB-SubCell"/>
</dbReference>
<accession>A0A1W6LBR9</accession>
<dbReference type="GO" id="GO:0019350">
    <property type="term" value="P:teichoic acid biosynthetic process"/>
    <property type="evidence" value="ECO:0007669"/>
    <property type="project" value="UniProtKB-KW"/>
</dbReference>
<dbReference type="Proteomes" id="UP000193427">
    <property type="component" value="Chromosome"/>
</dbReference>
<dbReference type="AlphaFoldDB" id="A0A1W6LBR9"/>
<sequence>MINAYTPQISSLDDDAFMVPQGAPALFSAPEPELPEVPDQPVYEPGSVEARLQQIEGFNEHLSGMVESLVDTILHVRNHDVQKLQSRVDELEQQLHLERCNRDLAEVSRVHPKERIVVFVGGTYFGDNVKYAWLAAQAQARALEAQVWFLPFNAEQEQQVKAIGGQCLPHTHNDWSAEHLHVALSAAVAVISDHLLGANPYAAALLAGARQVQMWHGVSIKEIGYRNLGPLKGMSPQFARVLRTCGPFSRFVGTATHQEAEWRRWFAFDGYAPIGYARNDVLHREPKGHDLVNVDLDAYRRAQDFQKRGKRVYLYAPTFRDANRGQWILKAGLERIARAIADAGDCLIVNMHPVEQPQVPEIAKVLPNVTFVKPRTDVYPLLTQTSALITDYSSIMFDYLHLDRPVMLFRPDHEAYTTRSRKLFDAKLSTPPGPVVTSAQALVDLLGKPENGASVRARQGLLEHLFEQRDGGSADRLVSVVAEELALAVPAAKKETR</sequence>
<dbReference type="InterPro" id="IPR043148">
    <property type="entry name" value="TagF_C"/>
</dbReference>
<evidence type="ECO:0000256" key="1">
    <source>
        <dbReference type="ARBA" id="ARBA00004202"/>
    </source>
</evidence>
<dbReference type="Pfam" id="PF04464">
    <property type="entry name" value="Glyphos_transf"/>
    <property type="match status" value="1"/>
</dbReference>
<evidence type="ECO:0000313" key="7">
    <source>
        <dbReference type="EMBL" id="ARN21608.1"/>
    </source>
</evidence>
<keyword evidence="6" id="KW-0472">Membrane</keyword>
<dbReference type="RefSeq" id="WP_085751899.1">
    <property type="nucleotide sequence ID" value="NZ_BSPR01000011.1"/>
</dbReference>
<dbReference type="InterPro" id="IPR051612">
    <property type="entry name" value="Teichoic_Acid_Biosynth"/>
</dbReference>
<reference evidence="7 8" key="1">
    <citation type="submission" date="2016-04" db="EMBL/GenBank/DDBJ databases">
        <title>Complete genome sequence of natural rubber-degrading, novel Gram-negative bacterium, Rhizobacter gummiphilus strain NS21.</title>
        <authorList>
            <person name="Tabata M."/>
            <person name="Kasai D."/>
            <person name="Fukuda M."/>
        </authorList>
    </citation>
    <scope>NUCLEOTIDE SEQUENCE [LARGE SCALE GENOMIC DNA]</scope>
    <source>
        <strain evidence="7 8">NS21</strain>
    </source>
</reference>
<evidence type="ECO:0000256" key="6">
    <source>
        <dbReference type="ARBA" id="ARBA00023136"/>
    </source>
</evidence>
<organism evidence="7 8">
    <name type="scientific">Piscinibacter gummiphilus</name>
    <dbReference type="NCBI Taxonomy" id="946333"/>
    <lineage>
        <taxon>Bacteria</taxon>
        <taxon>Pseudomonadati</taxon>
        <taxon>Pseudomonadota</taxon>
        <taxon>Betaproteobacteria</taxon>
        <taxon>Burkholderiales</taxon>
        <taxon>Sphaerotilaceae</taxon>
        <taxon>Piscinibacter</taxon>
    </lineage>
</organism>
<comment type="subcellular location">
    <subcellularLocation>
        <location evidence="1">Cell membrane</location>
        <topology evidence="1">Peripheral membrane protein</topology>
    </subcellularLocation>
</comment>
<dbReference type="InterPro" id="IPR043149">
    <property type="entry name" value="TagF_N"/>
</dbReference>
<evidence type="ECO:0000256" key="4">
    <source>
        <dbReference type="ARBA" id="ARBA00022679"/>
    </source>
</evidence>
<evidence type="ECO:0000313" key="8">
    <source>
        <dbReference type="Proteomes" id="UP000193427"/>
    </source>
</evidence>
<keyword evidence="5" id="KW-0777">Teichoic acid biosynthesis</keyword>
<dbReference type="Gene3D" id="3.40.50.12580">
    <property type="match status" value="1"/>
</dbReference>
<gene>
    <name evidence="7" type="ORF">A4W93_17860</name>
</gene>
<dbReference type="EMBL" id="CP015118">
    <property type="protein sequence ID" value="ARN21608.1"/>
    <property type="molecule type" value="Genomic_DNA"/>
</dbReference>
<proteinExistence type="inferred from homology"/>
<comment type="similarity">
    <text evidence="2">Belongs to the CDP-glycerol glycerophosphotransferase family.</text>
</comment>
<dbReference type="STRING" id="946333.A4W93_17860"/>
<evidence type="ECO:0000256" key="5">
    <source>
        <dbReference type="ARBA" id="ARBA00022944"/>
    </source>
</evidence>
<dbReference type="KEGG" id="rgu:A4W93_17860"/>
<dbReference type="SUPFAM" id="SSF53756">
    <property type="entry name" value="UDP-Glycosyltransferase/glycogen phosphorylase"/>
    <property type="match status" value="1"/>
</dbReference>
<keyword evidence="8" id="KW-1185">Reference proteome</keyword>
<name>A0A1W6LBR9_9BURK</name>
<dbReference type="Gene3D" id="3.40.50.11820">
    <property type="match status" value="1"/>
</dbReference>
<dbReference type="InterPro" id="IPR007554">
    <property type="entry name" value="Glycerophosphate_synth"/>
</dbReference>
<dbReference type="GO" id="GO:0047355">
    <property type="term" value="F:CDP-glycerol glycerophosphotransferase activity"/>
    <property type="evidence" value="ECO:0007669"/>
    <property type="project" value="InterPro"/>
</dbReference>
<evidence type="ECO:0000256" key="3">
    <source>
        <dbReference type="ARBA" id="ARBA00022475"/>
    </source>
</evidence>
<dbReference type="PANTHER" id="PTHR37316:SF3">
    <property type="entry name" value="TEICHOIC ACID GLYCEROL-PHOSPHATE TRANSFERASE"/>
    <property type="match status" value="1"/>
</dbReference>
<keyword evidence="4" id="KW-0808">Transferase</keyword>
<protein>
    <submittedName>
        <fullName evidence="7">Uncharacterized protein</fullName>
    </submittedName>
</protein>
<dbReference type="PANTHER" id="PTHR37316">
    <property type="entry name" value="TEICHOIC ACID GLYCEROL-PHOSPHATE PRIMASE"/>
    <property type="match status" value="1"/>
</dbReference>
<evidence type="ECO:0000256" key="2">
    <source>
        <dbReference type="ARBA" id="ARBA00010488"/>
    </source>
</evidence>
<dbReference type="OrthoDB" id="8887110at2"/>
<keyword evidence="3" id="KW-1003">Cell membrane</keyword>